<dbReference type="PANTHER" id="PTHR43918">
    <property type="entry name" value="ACETYLCHOLINESTERASE"/>
    <property type="match status" value="1"/>
</dbReference>
<dbReference type="InterPro" id="IPR050654">
    <property type="entry name" value="AChE-related_enzymes"/>
</dbReference>
<evidence type="ECO:0000256" key="1">
    <source>
        <dbReference type="ARBA" id="ARBA00005964"/>
    </source>
</evidence>
<dbReference type="EC" id="3.1.1.-" evidence="3"/>
<keyword evidence="6" id="KW-1185">Reference proteome</keyword>
<sequence>MLVSALSLCAVLLGAVTAAPAKPDDDGRRGHGGGGGHGGNRGLEIGTLVHLGYAQYQGVRLAAGVNQYLGLRYAAPPLGDLRFRAPADPVRNGTTQDASQHGPLCYSVGAGVKTGQSEDCLFIDVYAPSNATQKSKLPVFFWIQGGGYTSNANANYNGTDLVNSSGGNMVVVNFNYRVGPFGFLASEKVRKNGDLNVGLLDQRKALQWVKQHISKFGGDPDHVVVIGASAGAGSIAMHLLAYGGRNDHLFVGAIGESVFFPAQPQVSELEWQFTDFANAAGCSSGDQVACLRSKDSATLQTANSAFPYPGKSAAPLFEYSPCVDGSFLTDYPHKLFEAGKFIHVPIIFGNDENEGSYFAVNASSPQDISTFFMNNYPKLSASDTNAINSQYPLSQYPSVPQHNRYFNAASYAYGEATFNCPGLLVTRTYAQYTQAATTWSYRYNVLDPANVAAGLGTPHTFEVPAVWGTDSNAGGNGSSAYQTTNEPDVPLVMDYWVSFVRTLNPNTYKEPGSPQWDVFGQEQRRLLIEGGGRAGMESVDAGQKARCAFWEGLSVTMEQ</sequence>
<dbReference type="PROSITE" id="PS00941">
    <property type="entry name" value="CARBOXYLESTERASE_B_2"/>
    <property type="match status" value="1"/>
</dbReference>
<evidence type="ECO:0000256" key="2">
    <source>
        <dbReference type="ARBA" id="ARBA00022801"/>
    </source>
</evidence>
<dbReference type="Pfam" id="PF00135">
    <property type="entry name" value="COesterase"/>
    <property type="match status" value="1"/>
</dbReference>
<dbReference type="InterPro" id="IPR019826">
    <property type="entry name" value="Carboxylesterase_B_AS"/>
</dbReference>
<dbReference type="Gene3D" id="3.40.50.1820">
    <property type="entry name" value="alpha/beta hydrolase"/>
    <property type="match status" value="1"/>
</dbReference>
<dbReference type="OrthoDB" id="408631at2759"/>
<accession>A0A4U0XCC9</accession>
<dbReference type="PROSITE" id="PS00122">
    <property type="entry name" value="CARBOXYLESTERASE_B_1"/>
    <property type="match status" value="1"/>
</dbReference>
<evidence type="ECO:0000256" key="3">
    <source>
        <dbReference type="RuleBase" id="RU361235"/>
    </source>
</evidence>
<feature type="chain" id="PRO_5021007623" description="Carboxylic ester hydrolase" evidence="3">
    <location>
        <begin position="19"/>
        <end position="559"/>
    </location>
</feature>
<proteinExistence type="inferred from homology"/>
<dbReference type="STRING" id="331657.A0A4U0XCC9"/>
<dbReference type="SUPFAM" id="SSF53474">
    <property type="entry name" value="alpha/beta-Hydrolases"/>
    <property type="match status" value="1"/>
</dbReference>
<dbReference type="Proteomes" id="UP000308768">
    <property type="component" value="Unassembled WGS sequence"/>
</dbReference>
<comment type="similarity">
    <text evidence="1 3">Belongs to the type-B carboxylesterase/lipase family.</text>
</comment>
<keyword evidence="3" id="KW-0732">Signal</keyword>
<evidence type="ECO:0000313" key="6">
    <source>
        <dbReference type="Proteomes" id="UP000308768"/>
    </source>
</evidence>
<dbReference type="InterPro" id="IPR019819">
    <property type="entry name" value="Carboxylesterase_B_CS"/>
</dbReference>
<feature type="domain" description="Carboxylesterase type B" evidence="4">
    <location>
        <begin position="56"/>
        <end position="528"/>
    </location>
</feature>
<gene>
    <name evidence="5" type="ORF">B0A49_04466</name>
</gene>
<evidence type="ECO:0000259" key="4">
    <source>
        <dbReference type="Pfam" id="PF00135"/>
    </source>
</evidence>
<dbReference type="InterPro" id="IPR002018">
    <property type="entry name" value="CarbesteraseB"/>
</dbReference>
<feature type="signal peptide" evidence="3">
    <location>
        <begin position="1"/>
        <end position="18"/>
    </location>
</feature>
<reference evidence="5 6" key="1">
    <citation type="submission" date="2017-03" db="EMBL/GenBank/DDBJ databases">
        <title>Genomes of endolithic fungi from Antarctica.</title>
        <authorList>
            <person name="Coleine C."/>
            <person name="Masonjones S."/>
            <person name="Stajich J.E."/>
        </authorList>
    </citation>
    <scope>NUCLEOTIDE SEQUENCE [LARGE SCALE GENOMIC DNA]</scope>
    <source>
        <strain evidence="5 6">CCFEE 5187</strain>
    </source>
</reference>
<comment type="caution">
    <text evidence="5">The sequence shown here is derived from an EMBL/GenBank/DDBJ whole genome shotgun (WGS) entry which is preliminary data.</text>
</comment>
<dbReference type="AlphaFoldDB" id="A0A4U0XCC9"/>
<dbReference type="InterPro" id="IPR029058">
    <property type="entry name" value="AB_hydrolase_fold"/>
</dbReference>
<dbReference type="EMBL" id="NAJN01000426">
    <property type="protein sequence ID" value="TKA73537.1"/>
    <property type="molecule type" value="Genomic_DNA"/>
</dbReference>
<organism evidence="5 6">
    <name type="scientific">Cryomyces minteri</name>
    <dbReference type="NCBI Taxonomy" id="331657"/>
    <lineage>
        <taxon>Eukaryota</taxon>
        <taxon>Fungi</taxon>
        <taxon>Dikarya</taxon>
        <taxon>Ascomycota</taxon>
        <taxon>Pezizomycotina</taxon>
        <taxon>Dothideomycetes</taxon>
        <taxon>Dothideomycetes incertae sedis</taxon>
        <taxon>Cryomyces</taxon>
    </lineage>
</organism>
<dbReference type="GO" id="GO:0052689">
    <property type="term" value="F:carboxylic ester hydrolase activity"/>
    <property type="evidence" value="ECO:0007669"/>
    <property type="project" value="TreeGrafter"/>
</dbReference>
<name>A0A4U0XCC9_9PEZI</name>
<protein>
    <recommendedName>
        <fullName evidence="3">Carboxylic ester hydrolase</fullName>
        <ecNumber evidence="3">3.1.1.-</ecNumber>
    </recommendedName>
</protein>
<dbReference type="PANTHER" id="PTHR43918:SF4">
    <property type="entry name" value="CARBOXYLIC ESTER HYDROLASE"/>
    <property type="match status" value="1"/>
</dbReference>
<evidence type="ECO:0000313" key="5">
    <source>
        <dbReference type="EMBL" id="TKA73537.1"/>
    </source>
</evidence>
<keyword evidence="2 3" id="KW-0378">Hydrolase</keyword>